<feature type="domain" description="HTH marR-type" evidence="2">
    <location>
        <begin position="1"/>
        <end position="140"/>
    </location>
</feature>
<feature type="region of interest" description="Disordered" evidence="1">
    <location>
        <begin position="81"/>
        <end position="100"/>
    </location>
</feature>
<dbReference type="PATRIC" id="fig|1423779.3.peg.893"/>
<evidence type="ECO:0000259" key="2">
    <source>
        <dbReference type="PROSITE" id="PS50995"/>
    </source>
</evidence>
<dbReference type="Proteomes" id="UP000050973">
    <property type="component" value="Unassembled WGS sequence"/>
</dbReference>
<dbReference type="PANTHER" id="PTHR33164">
    <property type="entry name" value="TRANSCRIPTIONAL REGULATOR, MARR FAMILY"/>
    <property type="match status" value="1"/>
</dbReference>
<dbReference type="EMBL" id="AZGE01000002">
    <property type="protein sequence ID" value="KRM16770.1"/>
    <property type="molecule type" value="Genomic_DNA"/>
</dbReference>
<dbReference type="Pfam" id="PF12802">
    <property type="entry name" value="MarR_2"/>
    <property type="match status" value="1"/>
</dbReference>
<gene>
    <name evidence="3" type="ORF">FC49_GL000875</name>
</gene>
<dbReference type="InterPro" id="IPR000835">
    <property type="entry name" value="HTH_MarR-typ"/>
</dbReference>
<dbReference type="InterPro" id="IPR036390">
    <property type="entry name" value="WH_DNA-bd_sf"/>
</dbReference>
<dbReference type="InterPro" id="IPR036388">
    <property type="entry name" value="WH-like_DNA-bd_sf"/>
</dbReference>
<evidence type="ECO:0000313" key="4">
    <source>
        <dbReference type="Proteomes" id="UP000050973"/>
    </source>
</evidence>
<dbReference type="GO" id="GO:0003700">
    <property type="term" value="F:DNA-binding transcription factor activity"/>
    <property type="evidence" value="ECO:0007669"/>
    <property type="project" value="InterPro"/>
</dbReference>
<dbReference type="RefSeq" id="WP_003714135.1">
    <property type="nucleotide sequence ID" value="NZ_AZGE01000002.1"/>
</dbReference>
<reference evidence="3 4" key="1">
    <citation type="journal article" date="2015" name="Genome Announc.">
        <title>Expanding the biotechnology potential of lactobacilli through comparative genomics of 213 strains and associated genera.</title>
        <authorList>
            <person name="Sun Z."/>
            <person name="Harris H.M."/>
            <person name="McCann A."/>
            <person name="Guo C."/>
            <person name="Argimon S."/>
            <person name="Zhang W."/>
            <person name="Yang X."/>
            <person name="Jeffery I.B."/>
            <person name="Cooney J.C."/>
            <person name="Kagawa T.F."/>
            <person name="Liu W."/>
            <person name="Song Y."/>
            <person name="Salvetti E."/>
            <person name="Wrobel A."/>
            <person name="Rasinkangas P."/>
            <person name="Parkhill J."/>
            <person name="Rea M.C."/>
            <person name="O'Sullivan O."/>
            <person name="Ritari J."/>
            <person name="Douillard F.P."/>
            <person name="Paul Ross R."/>
            <person name="Yang R."/>
            <person name="Briner A.E."/>
            <person name="Felis G.E."/>
            <person name="de Vos W.M."/>
            <person name="Barrangou R."/>
            <person name="Klaenhammer T.R."/>
            <person name="Caufield P.W."/>
            <person name="Cui Y."/>
            <person name="Zhang H."/>
            <person name="O'Toole P.W."/>
        </authorList>
    </citation>
    <scope>NUCLEOTIDE SEQUENCE [LARGE SCALE GENOMIC DNA]</scope>
    <source>
        <strain evidence="3 4">DSM 4864</strain>
    </source>
</reference>
<name>A0A0R1WFR7_9LACO</name>
<evidence type="ECO:0000313" key="3">
    <source>
        <dbReference type="EMBL" id="KRM16770.1"/>
    </source>
</evidence>
<dbReference type="GO" id="GO:0006950">
    <property type="term" value="P:response to stress"/>
    <property type="evidence" value="ECO:0007669"/>
    <property type="project" value="TreeGrafter"/>
</dbReference>
<dbReference type="PANTHER" id="PTHR33164:SF43">
    <property type="entry name" value="HTH-TYPE TRANSCRIPTIONAL REPRESSOR YETL"/>
    <property type="match status" value="1"/>
</dbReference>
<sequence length="157" mass="18060">MVDDDQLLDQAVDVYLTGLKGLGNFISQPSAEYSLSFEQYMILRTISKQPGIKLMEIAEQRQVTRSAVSRQLRVLMANEYVRQKPDPRDRRRQSLTATPLGKQVEERISTKVQQRFSRWVSVFGSDRGKQLLDLLAEFNKQIVQGELDEGKEQRAND</sequence>
<proteinExistence type="predicted"/>
<dbReference type="GeneID" id="78174070"/>
<dbReference type="SMART" id="SM00347">
    <property type="entry name" value="HTH_MARR"/>
    <property type="match status" value="1"/>
</dbReference>
<evidence type="ECO:0000256" key="1">
    <source>
        <dbReference type="SAM" id="MobiDB-lite"/>
    </source>
</evidence>
<organism evidence="3 4">
    <name type="scientific">Limosilactobacillus oris DSM 4864</name>
    <dbReference type="NCBI Taxonomy" id="1423779"/>
    <lineage>
        <taxon>Bacteria</taxon>
        <taxon>Bacillati</taxon>
        <taxon>Bacillota</taxon>
        <taxon>Bacilli</taxon>
        <taxon>Lactobacillales</taxon>
        <taxon>Lactobacillaceae</taxon>
        <taxon>Limosilactobacillus</taxon>
    </lineage>
</organism>
<dbReference type="InterPro" id="IPR039422">
    <property type="entry name" value="MarR/SlyA-like"/>
</dbReference>
<dbReference type="Gene3D" id="1.10.10.10">
    <property type="entry name" value="Winged helix-like DNA-binding domain superfamily/Winged helix DNA-binding domain"/>
    <property type="match status" value="1"/>
</dbReference>
<protein>
    <submittedName>
        <fullName evidence="3">Transcriptional regulator, MarR family</fullName>
    </submittedName>
</protein>
<dbReference type="SUPFAM" id="SSF46785">
    <property type="entry name" value="Winged helix' DNA-binding domain"/>
    <property type="match status" value="1"/>
</dbReference>
<dbReference type="PROSITE" id="PS50995">
    <property type="entry name" value="HTH_MARR_2"/>
    <property type="match status" value="1"/>
</dbReference>
<accession>A0A0R1WFR7</accession>
<dbReference type="AlphaFoldDB" id="A0A0R1WFR7"/>
<comment type="caution">
    <text evidence="3">The sequence shown here is derived from an EMBL/GenBank/DDBJ whole genome shotgun (WGS) entry which is preliminary data.</text>
</comment>